<dbReference type="GO" id="GO:0008483">
    <property type="term" value="F:transaminase activity"/>
    <property type="evidence" value="ECO:0007669"/>
    <property type="project" value="UniProtKB-KW"/>
</dbReference>
<dbReference type="InterPro" id="IPR015421">
    <property type="entry name" value="PyrdxlP-dep_Trfase_major"/>
</dbReference>
<evidence type="ECO:0000259" key="1">
    <source>
        <dbReference type="Pfam" id="PF00155"/>
    </source>
</evidence>
<dbReference type="InterPro" id="IPR015424">
    <property type="entry name" value="PyrdxlP-dep_Trfase"/>
</dbReference>
<organism evidence="2 3">
    <name type="scientific">Granulicella cerasi</name>
    <dbReference type="NCBI Taxonomy" id="741063"/>
    <lineage>
        <taxon>Bacteria</taxon>
        <taxon>Pseudomonadati</taxon>
        <taxon>Acidobacteriota</taxon>
        <taxon>Terriglobia</taxon>
        <taxon>Terriglobales</taxon>
        <taxon>Acidobacteriaceae</taxon>
        <taxon>Granulicella</taxon>
    </lineage>
</organism>
<evidence type="ECO:0000313" key="3">
    <source>
        <dbReference type="Proteomes" id="UP001596391"/>
    </source>
</evidence>
<dbReference type="PANTHER" id="PTHR46577:SF1">
    <property type="entry name" value="HTH-TYPE TRANSCRIPTIONAL REGULATORY PROTEIN GABR"/>
    <property type="match status" value="1"/>
</dbReference>
<keyword evidence="2" id="KW-0032">Aminotransferase</keyword>
<dbReference type="InterPro" id="IPR004839">
    <property type="entry name" value="Aminotransferase_I/II_large"/>
</dbReference>
<gene>
    <name evidence="2" type="ORF">ACFQBQ_01745</name>
</gene>
<dbReference type="EMBL" id="JBHSWI010000001">
    <property type="protein sequence ID" value="MFC6644334.1"/>
    <property type="molecule type" value="Genomic_DNA"/>
</dbReference>
<dbReference type="SUPFAM" id="SSF53383">
    <property type="entry name" value="PLP-dependent transferases"/>
    <property type="match status" value="1"/>
</dbReference>
<protein>
    <submittedName>
        <fullName evidence="2">PLP-dependent aminotransferase family protein</fullName>
    </submittedName>
</protein>
<reference evidence="3" key="1">
    <citation type="journal article" date="2019" name="Int. J. Syst. Evol. Microbiol.">
        <title>The Global Catalogue of Microorganisms (GCM) 10K type strain sequencing project: providing services to taxonomists for standard genome sequencing and annotation.</title>
        <authorList>
            <consortium name="The Broad Institute Genomics Platform"/>
            <consortium name="The Broad Institute Genome Sequencing Center for Infectious Disease"/>
            <person name="Wu L."/>
            <person name="Ma J."/>
        </authorList>
    </citation>
    <scope>NUCLEOTIDE SEQUENCE [LARGE SCALE GENOMIC DNA]</scope>
    <source>
        <strain evidence="3">CGMCC 1.16026</strain>
    </source>
</reference>
<sequence>MLWNMIEMQYNFPLLPGLAEVWATRFQQVVSERLDMNSLRPSFRQDVRELVKVGAGWLRVPMERTWLTEGTHHAALIAMLSAGLAGKAIAVDGLSYSGALDQMRMLGCEIVGCAMDTAGMMPESLLEACELRGVKAIYLMPTVQNPLGATMPAARRQELLAVAREFDLVVLEDDAYGFMDASAPTRLVEMAPERVFLLTALSKSFVPAARSGWLVAPERWGARVESAVKATATGVSLPHARAAASLIADGTVDRVIAEKNAEGAIRNAAARAVLGEWCAEGVGTAWHLWVDVPTGTSEAFEAKMRELEVLVSGGNWFATREDAPQGCAWRWVVRWSASG</sequence>
<dbReference type="InterPro" id="IPR051446">
    <property type="entry name" value="HTH_trans_reg/aminotransferase"/>
</dbReference>
<feature type="domain" description="Aminotransferase class I/classII large" evidence="1">
    <location>
        <begin position="40"/>
        <end position="249"/>
    </location>
</feature>
<dbReference type="CDD" id="cd00609">
    <property type="entry name" value="AAT_like"/>
    <property type="match status" value="1"/>
</dbReference>
<comment type="caution">
    <text evidence="2">The sequence shown here is derived from an EMBL/GenBank/DDBJ whole genome shotgun (WGS) entry which is preliminary data.</text>
</comment>
<dbReference type="Gene3D" id="3.40.640.10">
    <property type="entry name" value="Type I PLP-dependent aspartate aminotransferase-like (Major domain)"/>
    <property type="match status" value="1"/>
</dbReference>
<keyword evidence="2" id="KW-0808">Transferase</keyword>
<proteinExistence type="predicted"/>
<evidence type="ECO:0000313" key="2">
    <source>
        <dbReference type="EMBL" id="MFC6644334.1"/>
    </source>
</evidence>
<dbReference type="RefSeq" id="WP_390233612.1">
    <property type="nucleotide sequence ID" value="NZ_JBHSWI010000001.1"/>
</dbReference>
<accession>A0ABW1Z5C2</accession>
<dbReference type="Proteomes" id="UP001596391">
    <property type="component" value="Unassembled WGS sequence"/>
</dbReference>
<dbReference type="Pfam" id="PF00155">
    <property type="entry name" value="Aminotran_1_2"/>
    <property type="match status" value="1"/>
</dbReference>
<keyword evidence="3" id="KW-1185">Reference proteome</keyword>
<name>A0ABW1Z5C2_9BACT</name>
<dbReference type="PANTHER" id="PTHR46577">
    <property type="entry name" value="HTH-TYPE TRANSCRIPTIONAL REGULATORY PROTEIN GABR"/>
    <property type="match status" value="1"/>
</dbReference>